<dbReference type="InterPro" id="IPR014031">
    <property type="entry name" value="Ketoacyl_synth_C"/>
</dbReference>
<dbReference type="GO" id="GO:0006633">
    <property type="term" value="P:fatty acid biosynthetic process"/>
    <property type="evidence" value="ECO:0007669"/>
    <property type="project" value="InterPro"/>
</dbReference>
<organism evidence="5 6">
    <name type="scientific">Aquisphaera giovannonii</name>
    <dbReference type="NCBI Taxonomy" id="406548"/>
    <lineage>
        <taxon>Bacteria</taxon>
        <taxon>Pseudomonadati</taxon>
        <taxon>Planctomycetota</taxon>
        <taxon>Planctomycetia</taxon>
        <taxon>Isosphaerales</taxon>
        <taxon>Isosphaeraceae</taxon>
        <taxon>Aquisphaera</taxon>
    </lineage>
</organism>
<dbReference type="InterPro" id="IPR018201">
    <property type="entry name" value="Ketoacyl_synth_AS"/>
</dbReference>
<dbReference type="GO" id="GO:0005829">
    <property type="term" value="C:cytosol"/>
    <property type="evidence" value="ECO:0007669"/>
    <property type="project" value="TreeGrafter"/>
</dbReference>
<evidence type="ECO:0000256" key="2">
    <source>
        <dbReference type="ARBA" id="ARBA00022679"/>
    </source>
</evidence>
<dbReference type="CDD" id="cd00834">
    <property type="entry name" value="KAS_I_II"/>
    <property type="match status" value="1"/>
</dbReference>
<keyword evidence="5" id="KW-0012">Acyltransferase</keyword>
<name>A0A5B9W7E7_9BACT</name>
<keyword evidence="6" id="KW-1185">Reference proteome</keyword>
<evidence type="ECO:0000256" key="3">
    <source>
        <dbReference type="RuleBase" id="RU003694"/>
    </source>
</evidence>
<dbReference type="Gene3D" id="3.40.47.10">
    <property type="match status" value="1"/>
</dbReference>
<keyword evidence="2 3" id="KW-0808">Transferase</keyword>
<dbReference type="InterPro" id="IPR000794">
    <property type="entry name" value="Beta-ketoacyl_synthase"/>
</dbReference>
<dbReference type="Pfam" id="PF02801">
    <property type="entry name" value="Ketoacyl-synt_C"/>
    <property type="match status" value="1"/>
</dbReference>
<dbReference type="InterPro" id="IPR020841">
    <property type="entry name" value="PKS_Beta-ketoAc_synthase_dom"/>
</dbReference>
<dbReference type="PANTHER" id="PTHR11712:SF336">
    <property type="entry name" value="3-OXOACYL-[ACYL-CARRIER-PROTEIN] SYNTHASE, MITOCHONDRIAL"/>
    <property type="match status" value="1"/>
</dbReference>
<dbReference type="InterPro" id="IPR016039">
    <property type="entry name" value="Thiolase-like"/>
</dbReference>
<gene>
    <name evidence="5" type="primary">fabF_5</name>
    <name evidence="5" type="ORF">OJF2_47340</name>
</gene>
<evidence type="ECO:0000313" key="6">
    <source>
        <dbReference type="Proteomes" id="UP000324233"/>
    </source>
</evidence>
<reference evidence="5 6" key="1">
    <citation type="submission" date="2019-08" db="EMBL/GenBank/DDBJ databases">
        <title>Deep-cultivation of Planctomycetes and their phenomic and genomic characterization uncovers novel biology.</title>
        <authorList>
            <person name="Wiegand S."/>
            <person name="Jogler M."/>
            <person name="Boedeker C."/>
            <person name="Pinto D."/>
            <person name="Vollmers J."/>
            <person name="Rivas-Marin E."/>
            <person name="Kohn T."/>
            <person name="Peeters S.H."/>
            <person name="Heuer A."/>
            <person name="Rast P."/>
            <person name="Oberbeckmann S."/>
            <person name="Bunk B."/>
            <person name="Jeske O."/>
            <person name="Meyerdierks A."/>
            <person name="Storesund J.E."/>
            <person name="Kallscheuer N."/>
            <person name="Luecker S."/>
            <person name="Lage O.M."/>
            <person name="Pohl T."/>
            <person name="Merkel B.J."/>
            <person name="Hornburger P."/>
            <person name="Mueller R.-W."/>
            <person name="Bruemmer F."/>
            <person name="Labrenz M."/>
            <person name="Spormann A.M."/>
            <person name="Op den Camp H."/>
            <person name="Overmann J."/>
            <person name="Amann R."/>
            <person name="Jetten M.S.M."/>
            <person name="Mascher T."/>
            <person name="Medema M.H."/>
            <person name="Devos D.P."/>
            <person name="Kaster A.-K."/>
            <person name="Ovreas L."/>
            <person name="Rohde M."/>
            <person name="Galperin M.Y."/>
            <person name="Jogler C."/>
        </authorList>
    </citation>
    <scope>NUCLEOTIDE SEQUENCE [LARGE SCALE GENOMIC DNA]</scope>
    <source>
        <strain evidence="5 6">OJF2</strain>
    </source>
</reference>
<accession>A0A5B9W7E7</accession>
<dbReference type="PROSITE" id="PS52004">
    <property type="entry name" value="KS3_2"/>
    <property type="match status" value="1"/>
</dbReference>
<comment type="similarity">
    <text evidence="1 3">Belongs to the thiolase-like superfamily. Beta-ketoacyl-ACP synthases family.</text>
</comment>
<protein>
    <submittedName>
        <fullName evidence="5">3-oxoacyl-[acyl-carrier-protein] synthase 2</fullName>
        <ecNumber evidence="5">2.3.1.179</ecNumber>
    </submittedName>
</protein>
<dbReference type="KEGG" id="agv:OJF2_47340"/>
<dbReference type="RefSeq" id="WP_148595888.1">
    <property type="nucleotide sequence ID" value="NZ_CP042997.1"/>
</dbReference>
<dbReference type="Pfam" id="PF00109">
    <property type="entry name" value="ketoacyl-synt"/>
    <property type="match status" value="1"/>
</dbReference>
<evidence type="ECO:0000259" key="4">
    <source>
        <dbReference type="PROSITE" id="PS52004"/>
    </source>
</evidence>
<dbReference type="PROSITE" id="PS00606">
    <property type="entry name" value="KS3_1"/>
    <property type="match status" value="1"/>
</dbReference>
<dbReference type="EC" id="2.3.1.179" evidence="5"/>
<proteinExistence type="inferred from homology"/>
<dbReference type="SMART" id="SM00825">
    <property type="entry name" value="PKS_KS"/>
    <property type="match status" value="1"/>
</dbReference>
<dbReference type="SUPFAM" id="SSF53901">
    <property type="entry name" value="Thiolase-like"/>
    <property type="match status" value="2"/>
</dbReference>
<evidence type="ECO:0000313" key="5">
    <source>
        <dbReference type="EMBL" id="QEH36174.1"/>
    </source>
</evidence>
<evidence type="ECO:0000256" key="1">
    <source>
        <dbReference type="ARBA" id="ARBA00008467"/>
    </source>
</evidence>
<dbReference type="PANTHER" id="PTHR11712">
    <property type="entry name" value="POLYKETIDE SYNTHASE-RELATED"/>
    <property type="match status" value="1"/>
</dbReference>
<dbReference type="Proteomes" id="UP000324233">
    <property type="component" value="Chromosome"/>
</dbReference>
<dbReference type="InterPro" id="IPR014030">
    <property type="entry name" value="Ketoacyl_synth_N"/>
</dbReference>
<feature type="domain" description="Ketosynthase family 3 (KS3)" evidence="4">
    <location>
        <begin position="4"/>
        <end position="402"/>
    </location>
</feature>
<dbReference type="GO" id="GO:0004315">
    <property type="term" value="F:3-oxoacyl-[acyl-carrier-protein] synthase activity"/>
    <property type="evidence" value="ECO:0007669"/>
    <property type="project" value="UniProtKB-EC"/>
</dbReference>
<dbReference type="EMBL" id="CP042997">
    <property type="protein sequence ID" value="QEH36174.1"/>
    <property type="molecule type" value="Genomic_DNA"/>
</dbReference>
<dbReference type="AlphaFoldDB" id="A0A5B9W7E7"/>
<dbReference type="OrthoDB" id="256530at2"/>
<sequence>MSENEPVWITGVGLATPLGHDAGAVESALLAGRSGIARVSTFGTDDYPSRIAGQVVEVPCPAGMGPSAFRRLPRVEQAAAWCVESALRDSGLWGRHRGLRIGLVLGIGAEWMEAWEDDHREGGDRVREPARDRETTLDRVARAYGLSGPAITLSAACAASNFAIEIGRNWLRRGLADACLAGGCEMAVTPIGLATFGNLKALSRRNDEPARASRPFDRARDGFVLGEGGGVFVLERAADARRRSARAYAEVLGCGSSSDAHHPVIPSPDPSSAGRAVARALADAGLRPDQVDHINAHATSTPVGDAAEAAVLRLVFGEDLGRIPVTSTKSMTGHLLTAAGAVEAVACIAAMRHRAIPPTINLDEIDAPLDVVANVPREHAVEVAVSNSFGFGGSNSCLVLKAVEEPIGR</sequence>